<dbReference type="GO" id="GO:0008270">
    <property type="term" value="F:zinc ion binding"/>
    <property type="evidence" value="ECO:0007669"/>
    <property type="project" value="UniProtKB-KW"/>
</dbReference>
<dbReference type="Pfam" id="PF13445">
    <property type="entry name" value="zf-RING_UBOX"/>
    <property type="match status" value="1"/>
</dbReference>
<reference evidence="8" key="2">
    <citation type="journal article" date="2023" name="Int. J. Mol. Sci.">
        <title>De Novo Assembly and Annotation of 11 Diverse Shrub Willow (Salix) Genomes Reveals Novel Gene Organization in Sex-Linked Regions.</title>
        <authorList>
            <person name="Hyden B."/>
            <person name="Feng K."/>
            <person name="Yates T.B."/>
            <person name="Jawdy S."/>
            <person name="Cereghino C."/>
            <person name="Smart L.B."/>
            <person name="Muchero W."/>
        </authorList>
    </citation>
    <scope>NUCLEOTIDE SEQUENCE</scope>
    <source>
        <tissue evidence="8">Shoot tip</tissue>
    </source>
</reference>
<sequence>MTCLKGVFFMLQGPTLQASCISLWTPFMLLMYPIAYKRREREVGEEEKKIGHFSPQFVHHPFGSHSGEEMDFPSNSLHFPIHPQNKLCSDGCFSEEKEPSSLGNFAKAIAHREDNMKIVPSTLSSRSEGTTNAAIENCNLIRTESGHGIKTQASVADLLCAECKKLLFRPVVLNCGHVYCESCIISSMQGIPRCQICRNDELYNISKTKPIILNLSECSSSAHTQQLGTQSSSVSATVNSSLIFGNGPEVHIGVGCDSCGMIPIIGKRYKCKDCSEEIGFDVCESCHSNPSEVSGRFNQQHKPEHNFEIEQPQCFGEFIQMLNLDHSDDSDDDGNDFPAPVLSDDALQDGEDSSNDLSDVSASVLSVDVAPDQKDDPNVS</sequence>
<keyword evidence="2 4" id="KW-0863">Zinc-finger</keyword>
<feature type="compositionally biased region" description="Basic and acidic residues" evidence="5">
    <location>
        <begin position="371"/>
        <end position="380"/>
    </location>
</feature>
<dbReference type="PANTHER" id="PTHR15898:SF15">
    <property type="entry name" value="E3 UBIQUITIN-PROTEIN LIGASE PRT1-LIKE"/>
    <property type="match status" value="1"/>
</dbReference>
<reference evidence="8" key="1">
    <citation type="submission" date="2022-11" db="EMBL/GenBank/DDBJ databases">
        <authorList>
            <person name="Hyden B.L."/>
            <person name="Feng K."/>
            <person name="Yates T."/>
            <person name="Jawdy S."/>
            <person name="Smart L.B."/>
            <person name="Muchero W."/>
        </authorList>
    </citation>
    <scope>NUCLEOTIDE SEQUENCE</scope>
    <source>
        <tissue evidence="8">Shoot tip</tissue>
    </source>
</reference>
<dbReference type="SMART" id="SM00291">
    <property type="entry name" value="ZnF_ZZ"/>
    <property type="match status" value="1"/>
</dbReference>
<dbReference type="EMBL" id="JAPFFK010000016">
    <property type="protein sequence ID" value="KAJ6705006.1"/>
    <property type="molecule type" value="Genomic_DNA"/>
</dbReference>
<dbReference type="GO" id="GO:0061630">
    <property type="term" value="F:ubiquitin protein ligase activity"/>
    <property type="evidence" value="ECO:0007669"/>
    <property type="project" value="TreeGrafter"/>
</dbReference>
<organism evidence="8 9">
    <name type="scientific">Salix purpurea</name>
    <name type="common">Purple osier willow</name>
    <dbReference type="NCBI Taxonomy" id="77065"/>
    <lineage>
        <taxon>Eukaryota</taxon>
        <taxon>Viridiplantae</taxon>
        <taxon>Streptophyta</taxon>
        <taxon>Embryophyta</taxon>
        <taxon>Tracheophyta</taxon>
        <taxon>Spermatophyta</taxon>
        <taxon>Magnoliopsida</taxon>
        <taxon>eudicotyledons</taxon>
        <taxon>Gunneridae</taxon>
        <taxon>Pentapetalae</taxon>
        <taxon>rosids</taxon>
        <taxon>fabids</taxon>
        <taxon>Malpighiales</taxon>
        <taxon>Salicaceae</taxon>
        <taxon>Saliceae</taxon>
        <taxon>Salix</taxon>
    </lineage>
</organism>
<dbReference type="InterPro" id="IPR043145">
    <property type="entry name" value="Znf_ZZ_sf"/>
</dbReference>
<dbReference type="InterPro" id="IPR027370">
    <property type="entry name" value="Znf-RING_euk"/>
</dbReference>
<keyword evidence="1" id="KW-0479">Metal-binding</keyword>
<feature type="domain" description="ZZ-type" evidence="7">
    <location>
        <begin position="251"/>
        <end position="315"/>
    </location>
</feature>
<evidence type="ECO:0000256" key="3">
    <source>
        <dbReference type="ARBA" id="ARBA00022833"/>
    </source>
</evidence>
<dbReference type="SMART" id="SM00184">
    <property type="entry name" value="RING"/>
    <property type="match status" value="1"/>
</dbReference>
<dbReference type="PROSITE" id="PS01357">
    <property type="entry name" value="ZF_ZZ_1"/>
    <property type="match status" value="1"/>
</dbReference>
<dbReference type="PROSITE" id="PS50135">
    <property type="entry name" value="ZF_ZZ_2"/>
    <property type="match status" value="1"/>
</dbReference>
<dbReference type="InterPro" id="IPR001841">
    <property type="entry name" value="Znf_RING"/>
</dbReference>
<comment type="caution">
    <text evidence="8">The sequence shown here is derived from an EMBL/GenBank/DDBJ whole genome shotgun (WGS) entry which is preliminary data.</text>
</comment>
<dbReference type="InterPro" id="IPR013083">
    <property type="entry name" value="Znf_RING/FYVE/PHD"/>
</dbReference>
<dbReference type="Gene3D" id="3.30.60.90">
    <property type="match status" value="1"/>
</dbReference>
<dbReference type="Pfam" id="PF00569">
    <property type="entry name" value="ZZ"/>
    <property type="match status" value="1"/>
</dbReference>
<dbReference type="Gene3D" id="3.30.40.10">
    <property type="entry name" value="Zinc/RING finger domain, C3HC4 (zinc finger)"/>
    <property type="match status" value="1"/>
</dbReference>
<feature type="domain" description="RING-type" evidence="6">
    <location>
        <begin position="160"/>
        <end position="198"/>
    </location>
</feature>
<evidence type="ECO:0000313" key="8">
    <source>
        <dbReference type="EMBL" id="KAJ6705006.1"/>
    </source>
</evidence>
<dbReference type="PANTHER" id="PTHR15898">
    <property type="entry name" value="BIFUNCTIONAL APOPTOSIS REGULATOR"/>
    <property type="match status" value="1"/>
</dbReference>
<feature type="compositionally biased region" description="Low complexity" evidence="5">
    <location>
        <begin position="355"/>
        <end position="370"/>
    </location>
</feature>
<evidence type="ECO:0000256" key="4">
    <source>
        <dbReference type="PROSITE-ProRule" id="PRU00228"/>
    </source>
</evidence>
<dbReference type="InterPro" id="IPR017907">
    <property type="entry name" value="Znf_RING_CS"/>
</dbReference>
<dbReference type="FunFam" id="3.30.60.90:FF:000014">
    <property type="entry name" value="E3 ubiquitin-protein ligase PRT1"/>
    <property type="match status" value="1"/>
</dbReference>
<evidence type="ECO:0000259" key="6">
    <source>
        <dbReference type="PROSITE" id="PS50089"/>
    </source>
</evidence>
<gene>
    <name evidence="8" type="ORF">OIU79_009837</name>
</gene>
<evidence type="ECO:0000256" key="2">
    <source>
        <dbReference type="ARBA" id="ARBA00022771"/>
    </source>
</evidence>
<dbReference type="PROSITE" id="PS50089">
    <property type="entry name" value="ZF_RING_2"/>
    <property type="match status" value="1"/>
</dbReference>
<keyword evidence="9" id="KW-1185">Reference proteome</keyword>
<evidence type="ECO:0000256" key="5">
    <source>
        <dbReference type="SAM" id="MobiDB-lite"/>
    </source>
</evidence>
<dbReference type="SUPFAM" id="SSF57850">
    <property type="entry name" value="RING/U-box"/>
    <property type="match status" value="2"/>
</dbReference>
<feature type="region of interest" description="Disordered" evidence="5">
    <location>
        <begin position="325"/>
        <end position="380"/>
    </location>
</feature>
<protein>
    <submittedName>
        <fullName evidence="8">Uncharacterized protein</fullName>
    </submittedName>
</protein>
<evidence type="ECO:0000256" key="1">
    <source>
        <dbReference type="ARBA" id="ARBA00022723"/>
    </source>
</evidence>
<dbReference type="InterPro" id="IPR000433">
    <property type="entry name" value="Znf_ZZ"/>
</dbReference>
<keyword evidence="3" id="KW-0862">Zinc</keyword>
<dbReference type="Proteomes" id="UP001151532">
    <property type="component" value="Chromosome 3"/>
</dbReference>
<accession>A0A9Q0QER3</accession>
<dbReference type="GO" id="GO:0043161">
    <property type="term" value="P:proteasome-mediated ubiquitin-dependent protein catabolic process"/>
    <property type="evidence" value="ECO:0007669"/>
    <property type="project" value="TreeGrafter"/>
</dbReference>
<proteinExistence type="predicted"/>
<dbReference type="OrthoDB" id="6270329at2759"/>
<name>A0A9Q0QER3_SALPP</name>
<dbReference type="AlphaFoldDB" id="A0A9Q0QER3"/>
<dbReference type="PROSITE" id="PS00518">
    <property type="entry name" value="ZF_RING_1"/>
    <property type="match status" value="1"/>
</dbReference>
<evidence type="ECO:0000313" key="9">
    <source>
        <dbReference type="Proteomes" id="UP001151532"/>
    </source>
</evidence>
<evidence type="ECO:0000259" key="7">
    <source>
        <dbReference type="PROSITE" id="PS50135"/>
    </source>
</evidence>